<dbReference type="GO" id="GO:0016787">
    <property type="term" value="F:hydrolase activity"/>
    <property type="evidence" value="ECO:0007669"/>
    <property type="project" value="UniProtKB-KW"/>
</dbReference>
<dbReference type="Pfam" id="PF08386">
    <property type="entry name" value="Abhydrolase_4"/>
    <property type="match status" value="1"/>
</dbReference>
<dbReference type="PANTHER" id="PTHR43248">
    <property type="entry name" value="2-SUCCINYL-6-HYDROXY-2,4-CYCLOHEXADIENE-1-CARBOXYLATE SYNTHASE"/>
    <property type="match status" value="1"/>
</dbReference>
<evidence type="ECO:0000313" key="7">
    <source>
        <dbReference type="Proteomes" id="UP001499878"/>
    </source>
</evidence>
<evidence type="ECO:0000256" key="1">
    <source>
        <dbReference type="ARBA" id="ARBA00010088"/>
    </source>
</evidence>
<evidence type="ECO:0000256" key="2">
    <source>
        <dbReference type="ARBA" id="ARBA00022729"/>
    </source>
</evidence>
<evidence type="ECO:0000256" key="3">
    <source>
        <dbReference type="ARBA" id="ARBA00022801"/>
    </source>
</evidence>
<dbReference type="InterPro" id="IPR013595">
    <property type="entry name" value="Pept_S33_TAP-like_C"/>
</dbReference>
<organism evidence="6 7">
    <name type="scientific">Streptomyces thinghirensis</name>
    <dbReference type="NCBI Taxonomy" id="551547"/>
    <lineage>
        <taxon>Bacteria</taxon>
        <taxon>Bacillati</taxon>
        <taxon>Actinomycetota</taxon>
        <taxon>Actinomycetes</taxon>
        <taxon>Kitasatosporales</taxon>
        <taxon>Streptomycetaceae</taxon>
        <taxon>Streptomyces</taxon>
    </lineage>
</organism>
<feature type="chain" id="PRO_5045785945" evidence="4">
    <location>
        <begin position="25"/>
        <end position="494"/>
    </location>
</feature>
<dbReference type="PANTHER" id="PTHR43248:SF29">
    <property type="entry name" value="TRIPEPTIDYL AMINOPEPTIDASE"/>
    <property type="match status" value="1"/>
</dbReference>
<comment type="caution">
    <text evidence="6">The sequence shown here is derived from an EMBL/GenBank/DDBJ whole genome shotgun (WGS) entry which is preliminary data.</text>
</comment>
<evidence type="ECO:0000259" key="5">
    <source>
        <dbReference type="Pfam" id="PF08386"/>
    </source>
</evidence>
<keyword evidence="7" id="KW-1185">Reference proteome</keyword>
<dbReference type="SUPFAM" id="SSF53474">
    <property type="entry name" value="alpha/beta-Hydrolases"/>
    <property type="match status" value="1"/>
</dbReference>
<feature type="domain" description="Peptidase S33 tripeptidyl aminopeptidase-like C-terminal" evidence="5">
    <location>
        <begin position="385"/>
        <end position="487"/>
    </location>
</feature>
<proteinExistence type="inferred from homology"/>
<dbReference type="InterPro" id="IPR029058">
    <property type="entry name" value="AB_hydrolase_fold"/>
</dbReference>
<dbReference type="EMBL" id="BAABJR010000002">
    <property type="protein sequence ID" value="GAA5204859.1"/>
    <property type="molecule type" value="Genomic_DNA"/>
</dbReference>
<dbReference type="Proteomes" id="UP001499878">
    <property type="component" value="Unassembled WGS sequence"/>
</dbReference>
<comment type="similarity">
    <text evidence="1">Belongs to the peptidase S33 family.</text>
</comment>
<keyword evidence="2 4" id="KW-0732">Signal</keyword>
<accession>A0ABP9SYV3</accession>
<gene>
    <name evidence="6" type="ORF">GCM10023323_09710</name>
</gene>
<evidence type="ECO:0000256" key="4">
    <source>
        <dbReference type="SAM" id="SignalP"/>
    </source>
</evidence>
<name>A0ABP9SYV3_9ACTN</name>
<dbReference type="InterPro" id="IPR051601">
    <property type="entry name" value="Serine_prot/Carboxylest_S33"/>
</dbReference>
<evidence type="ECO:0000313" key="6">
    <source>
        <dbReference type="EMBL" id="GAA5204859.1"/>
    </source>
</evidence>
<feature type="signal peptide" evidence="4">
    <location>
        <begin position="1"/>
        <end position="24"/>
    </location>
</feature>
<dbReference type="Gene3D" id="3.40.50.1820">
    <property type="entry name" value="alpha/beta hydrolase"/>
    <property type="match status" value="1"/>
</dbReference>
<reference evidence="7" key="1">
    <citation type="journal article" date="2019" name="Int. J. Syst. Evol. Microbiol.">
        <title>The Global Catalogue of Microorganisms (GCM) 10K type strain sequencing project: providing services to taxonomists for standard genome sequencing and annotation.</title>
        <authorList>
            <consortium name="The Broad Institute Genomics Platform"/>
            <consortium name="The Broad Institute Genome Sequencing Center for Infectious Disease"/>
            <person name="Wu L."/>
            <person name="Ma J."/>
        </authorList>
    </citation>
    <scope>NUCLEOTIDE SEQUENCE [LARGE SCALE GENOMIC DNA]</scope>
    <source>
        <strain evidence="7">JCM 18306</strain>
    </source>
</reference>
<protein>
    <submittedName>
        <fullName evidence="6">Alpha/beta hydrolase</fullName>
    </submittedName>
</protein>
<dbReference type="RefSeq" id="WP_345626805.1">
    <property type="nucleotide sequence ID" value="NZ_BAABJR010000002.1"/>
</dbReference>
<sequence length="494" mass="53596">MRKYVVAVLATVMVALLTWQGASAETAPSASPERVSWGECPDGTSLPGLECGTLEVPLDYRDPEGQKIALAISRMASPQPHKRRGVLLTNAGGPGEPGLNYPLVLKYYGVPQSVLDTYDVIGFDPRGVGHSAPVTCDLEGEATATANIPEYALDSADVAERAEYAAEVAEKCGSAATAPMLPHISTANTARDMDRIRAALGEPKISYLGISYGTYLGSVYTTLFPRRSAQIVLDSAMGPKGSGPSASRGFGEGVEDRFPDFAKYLSEHPEYGFGTSVEGIRAKYFEIAARLDAEPRPDGFDGKRFRKVTFEKLYLDQWLPELAEIWRAVETGQPLPQTSPSEAPARQPADNAVAGQLAVLCNDRDWPESVATYQRNVEVDRSRYPMFGAAAANIWPCAFWPTEPSEPPVRINSRGPSNVLIVQNLRDPSTPLSGARELRRAFGERARMITADQGGHLAYLFLKNRCLNDRTTNFLVTGELPRTDVACAAEPNPN</sequence>
<keyword evidence="3 6" id="KW-0378">Hydrolase</keyword>